<feature type="region of interest" description="Disordered" evidence="1">
    <location>
        <begin position="122"/>
        <end position="147"/>
    </location>
</feature>
<name>A0A4C1WPA0_EUMVA</name>
<dbReference type="Proteomes" id="UP000299102">
    <property type="component" value="Unassembled WGS sequence"/>
</dbReference>
<evidence type="ECO:0000313" key="3">
    <source>
        <dbReference type="Proteomes" id="UP000299102"/>
    </source>
</evidence>
<feature type="compositionally biased region" description="Polar residues" evidence="1">
    <location>
        <begin position="138"/>
        <end position="147"/>
    </location>
</feature>
<dbReference type="EMBL" id="BGZK01000596">
    <property type="protein sequence ID" value="GBP52149.1"/>
    <property type="molecule type" value="Genomic_DNA"/>
</dbReference>
<organism evidence="2 3">
    <name type="scientific">Eumeta variegata</name>
    <name type="common">Bagworm moth</name>
    <name type="synonym">Eumeta japonica</name>
    <dbReference type="NCBI Taxonomy" id="151549"/>
    <lineage>
        <taxon>Eukaryota</taxon>
        <taxon>Metazoa</taxon>
        <taxon>Ecdysozoa</taxon>
        <taxon>Arthropoda</taxon>
        <taxon>Hexapoda</taxon>
        <taxon>Insecta</taxon>
        <taxon>Pterygota</taxon>
        <taxon>Neoptera</taxon>
        <taxon>Endopterygota</taxon>
        <taxon>Lepidoptera</taxon>
        <taxon>Glossata</taxon>
        <taxon>Ditrysia</taxon>
        <taxon>Tineoidea</taxon>
        <taxon>Psychidae</taxon>
        <taxon>Oiketicinae</taxon>
        <taxon>Eumeta</taxon>
    </lineage>
</organism>
<reference evidence="2 3" key="1">
    <citation type="journal article" date="2019" name="Commun. Biol.">
        <title>The bagworm genome reveals a unique fibroin gene that provides high tensile strength.</title>
        <authorList>
            <person name="Kono N."/>
            <person name="Nakamura H."/>
            <person name="Ohtoshi R."/>
            <person name="Tomita M."/>
            <person name="Numata K."/>
            <person name="Arakawa K."/>
        </authorList>
    </citation>
    <scope>NUCLEOTIDE SEQUENCE [LARGE SCALE GENOMIC DNA]</scope>
</reference>
<accession>A0A4C1WPA0</accession>
<keyword evidence="3" id="KW-1185">Reference proteome</keyword>
<proteinExistence type="predicted"/>
<evidence type="ECO:0000313" key="2">
    <source>
        <dbReference type="EMBL" id="GBP52149.1"/>
    </source>
</evidence>
<evidence type="ECO:0000256" key="1">
    <source>
        <dbReference type="SAM" id="MobiDB-lite"/>
    </source>
</evidence>
<feature type="region of interest" description="Disordered" evidence="1">
    <location>
        <begin position="37"/>
        <end position="62"/>
    </location>
</feature>
<dbReference type="AlphaFoldDB" id="A0A4C1WPA0"/>
<gene>
    <name evidence="2" type="ORF">EVAR_21280_1</name>
</gene>
<protein>
    <submittedName>
        <fullName evidence="2">Uncharacterized protein</fullName>
    </submittedName>
</protein>
<comment type="caution">
    <text evidence="2">The sequence shown here is derived from an EMBL/GenBank/DDBJ whole genome shotgun (WGS) entry which is preliminary data.</text>
</comment>
<sequence length="147" mass="15815">MYSRCNVEWYRARSEVARLFAEGGLLAALSAKLSPRAPRRAAAPAPAPADGARTRGCHGSSGAAQAAFLDKLSATLQQQQQRRSLDSARATTVRDIINAHAKVRLSSVSYTRVGCDVDVLGEGSPNQIKDQTKKETVHSSMTYLNLS</sequence>